<evidence type="ECO:0000256" key="5">
    <source>
        <dbReference type="HAMAP-Rule" id="MF_00740"/>
    </source>
</evidence>
<evidence type="ECO:0000313" key="8">
    <source>
        <dbReference type="EMBL" id="GAA0861201.1"/>
    </source>
</evidence>
<dbReference type="Gene3D" id="3.40.720.10">
    <property type="entry name" value="Alkaline Phosphatase, subunit A"/>
    <property type="match status" value="1"/>
</dbReference>
<comment type="function">
    <text evidence="5">Isomerase that catalyzes the conversion of deoxy-ribose 1-phosphate (dRib-1-P) and ribose 1-phosphate (Rib-1-P) to deoxy-ribose 5-phosphate (dRib-5-P) and ribose 5-phosphate (Rib-5-P), respectively.</text>
</comment>
<comment type="pathway">
    <text evidence="5">Carbohydrate degradation; 2-deoxy-D-ribose 1-phosphate degradation; D-glyceraldehyde 3-phosphate and acetaldehyde from 2-deoxy-alpha-D-ribose 1-phosphate: step 1/2.</text>
</comment>
<proteinExistence type="inferred from homology"/>
<comment type="catalytic activity">
    <reaction evidence="5">
        <text>2-deoxy-alpha-D-ribose 1-phosphate = 2-deoxy-D-ribose 5-phosphate</text>
        <dbReference type="Rhea" id="RHEA:27658"/>
        <dbReference type="ChEBI" id="CHEBI:57259"/>
        <dbReference type="ChEBI" id="CHEBI:62877"/>
        <dbReference type="EC" id="5.4.2.7"/>
    </reaction>
</comment>
<dbReference type="CDD" id="cd16009">
    <property type="entry name" value="PPM"/>
    <property type="match status" value="1"/>
</dbReference>
<feature type="binding site" evidence="5">
    <location>
        <position position="323"/>
    </location>
    <ligand>
        <name>Mn(2+)</name>
        <dbReference type="ChEBI" id="CHEBI:29035"/>
        <label>1</label>
    </ligand>
</feature>
<evidence type="ECO:0000256" key="3">
    <source>
        <dbReference type="ARBA" id="ARBA00023211"/>
    </source>
</evidence>
<dbReference type="PANTHER" id="PTHR21110">
    <property type="entry name" value="PHOSPHOPENTOMUTASE"/>
    <property type="match status" value="1"/>
</dbReference>
<keyword evidence="4 5" id="KW-0413">Isomerase</keyword>
<evidence type="ECO:0000259" key="7">
    <source>
        <dbReference type="Pfam" id="PF01676"/>
    </source>
</evidence>
<dbReference type="PIRSF" id="PIRSF001491">
    <property type="entry name" value="Ppentomutase"/>
    <property type="match status" value="1"/>
</dbReference>
<comment type="subcellular location">
    <subcellularLocation>
        <location evidence="5">Cytoplasm</location>
    </subcellularLocation>
</comment>
<dbReference type="EMBL" id="BAAACP010000001">
    <property type="protein sequence ID" value="GAA0861201.1"/>
    <property type="molecule type" value="Genomic_DNA"/>
</dbReference>
<name>A0ABN1LWJ7_9FIRM</name>
<dbReference type="NCBIfam" id="NF003766">
    <property type="entry name" value="PRK05362.1"/>
    <property type="match status" value="1"/>
</dbReference>
<dbReference type="SUPFAM" id="SSF143856">
    <property type="entry name" value="DeoB insert domain-like"/>
    <property type="match status" value="1"/>
</dbReference>
<dbReference type="EC" id="5.4.2.7" evidence="5 6"/>
<evidence type="ECO:0000313" key="9">
    <source>
        <dbReference type="Proteomes" id="UP001400965"/>
    </source>
</evidence>
<dbReference type="PANTHER" id="PTHR21110:SF0">
    <property type="entry name" value="PHOSPHOPENTOMUTASE"/>
    <property type="match status" value="1"/>
</dbReference>
<organism evidence="8 9">
    <name type="scientific">Paraclostridium tenue</name>
    <dbReference type="NCBI Taxonomy" id="1737"/>
    <lineage>
        <taxon>Bacteria</taxon>
        <taxon>Bacillati</taxon>
        <taxon>Bacillota</taxon>
        <taxon>Clostridia</taxon>
        <taxon>Peptostreptococcales</taxon>
        <taxon>Peptostreptococcaceae</taxon>
        <taxon>Paraclostridium</taxon>
    </lineage>
</organism>
<comment type="cofactor">
    <cofactor evidence="5">
        <name>Mn(2+)</name>
        <dbReference type="ChEBI" id="CHEBI:29035"/>
    </cofactor>
    <text evidence="5">Binds 2 manganese ions.</text>
</comment>
<keyword evidence="9" id="KW-1185">Reference proteome</keyword>
<evidence type="ECO:0000256" key="4">
    <source>
        <dbReference type="ARBA" id="ARBA00023235"/>
    </source>
</evidence>
<dbReference type="NCBIfam" id="TIGR01696">
    <property type="entry name" value="deoB"/>
    <property type="match status" value="1"/>
</dbReference>
<evidence type="ECO:0000256" key="2">
    <source>
        <dbReference type="ARBA" id="ARBA00022723"/>
    </source>
</evidence>
<keyword evidence="3 5" id="KW-0464">Manganese</keyword>
<dbReference type="HAMAP" id="MF_00740">
    <property type="entry name" value="Phosphopentomut"/>
    <property type="match status" value="1"/>
</dbReference>
<comment type="catalytic activity">
    <reaction evidence="5">
        <text>alpha-D-ribose 1-phosphate = D-ribose 5-phosphate</text>
        <dbReference type="Rhea" id="RHEA:18793"/>
        <dbReference type="ChEBI" id="CHEBI:57720"/>
        <dbReference type="ChEBI" id="CHEBI:78346"/>
        <dbReference type="EC" id="5.4.2.7"/>
    </reaction>
</comment>
<feature type="binding site" evidence="5">
    <location>
        <position position="324"/>
    </location>
    <ligand>
        <name>Mn(2+)</name>
        <dbReference type="ChEBI" id="CHEBI:29035"/>
        <label>1</label>
    </ligand>
</feature>
<protein>
    <recommendedName>
        <fullName evidence="5 6">Phosphopentomutase</fullName>
        <ecNumber evidence="5 6">5.4.2.7</ecNumber>
    </recommendedName>
    <alternativeName>
        <fullName evidence="5">Phosphodeoxyribomutase</fullName>
    </alternativeName>
</protein>
<keyword evidence="2 5" id="KW-0479">Metal-binding</keyword>
<dbReference type="Pfam" id="PF01676">
    <property type="entry name" value="Metalloenzyme"/>
    <property type="match status" value="1"/>
</dbReference>
<feature type="binding site" evidence="5">
    <location>
        <position position="335"/>
    </location>
    <ligand>
        <name>Mn(2+)</name>
        <dbReference type="ChEBI" id="CHEBI:29035"/>
        <label>2</label>
    </ligand>
</feature>
<feature type="binding site" evidence="5">
    <location>
        <position position="287"/>
    </location>
    <ligand>
        <name>Mn(2+)</name>
        <dbReference type="ChEBI" id="CHEBI:29035"/>
        <label>2</label>
    </ligand>
</feature>
<feature type="binding site" evidence="5">
    <location>
        <position position="10"/>
    </location>
    <ligand>
        <name>Mn(2+)</name>
        <dbReference type="ChEBI" id="CHEBI:29035"/>
        <label>1</label>
    </ligand>
</feature>
<dbReference type="InterPro" id="IPR006124">
    <property type="entry name" value="Metalloenzyme"/>
</dbReference>
<feature type="domain" description="Metalloenzyme" evidence="7">
    <location>
        <begin position="3"/>
        <end position="375"/>
    </location>
</feature>
<accession>A0ABN1LWJ7</accession>
<dbReference type="SUPFAM" id="SSF53649">
    <property type="entry name" value="Alkaline phosphatase-like"/>
    <property type="match status" value="1"/>
</dbReference>
<dbReference type="Gene3D" id="3.30.70.1250">
    <property type="entry name" value="Phosphopentomutase"/>
    <property type="match status" value="1"/>
</dbReference>
<evidence type="ECO:0000256" key="6">
    <source>
        <dbReference type="NCBIfam" id="TIGR01696"/>
    </source>
</evidence>
<keyword evidence="5" id="KW-0963">Cytoplasm</keyword>
<feature type="binding site" evidence="5">
    <location>
        <position position="282"/>
    </location>
    <ligand>
        <name>Mn(2+)</name>
        <dbReference type="ChEBI" id="CHEBI:29035"/>
        <label>2</label>
    </ligand>
</feature>
<comment type="similarity">
    <text evidence="1 5">Belongs to the phosphopentomutase family.</text>
</comment>
<reference evidence="8 9" key="1">
    <citation type="journal article" date="2019" name="Int. J. Syst. Evol. Microbiol.">
        <title>The Global Catalogue of Microorganisms (GCM) 10K type strain sequencing project: providing services to taxonomists for standard genome sequencing and annotation.</title>
        <authorList>
            <consortium name="The Broad Institute Genomics Platform"/>
            <consortium name="The Broad Institute Genome Sequencing Center for Infectious Disease"/>
            <person name="Wu L."/>
            <person name="Ma J."/>
        </authorList>
    </citation>
    <scope>NUCLEOTIDE SEQUENCE [LARGE SCALE GENOMIC DNA]</scope>
    <source>
        <strain evidence="8 9">JCM 6486</strain>
    </source>
</reference>
<sequence length="389" mass="43358">MSRVIWMVIDSVGIGALPDSEKFGDVNVNTLGNIVKTYKDIKIPNMINLGLSNIEGVESLESISNPKGSFGRAKEVSKGKDTTTGHWEMTGVLVETPFKTYENGFPREIIEEFERKTNRKVIGNKPASGTAILDELGEQQMKTGEVIVYTSADSVFQIAAHEEVIPLDELYKMCEIAREIMMGENAVARIIARPFIGTPGAFERTSNRRDYSLSPFEDTVLDNIKNSNLDVIGVGKIEDIFNKQGITEAIHTKDNMDGVDQTINYMKKDNKGLIFTNLVDFDSKYGHRRDVEGYKNALEEFDARIPEILENMKDDDILIINSDHGNDPTYKGTDHTREYIPILVYGKNVVNGYNLGTRNSFADIGATVADILNVDGPKNGKSFKNEIIK</sequence>
<dbReference type="RefSeq" id="WP_346041137.1">
    <property type="nucleotide sequence ID" value="NZ_BAAACP010000001.1"/>
</dbReference>
<dbReference type="InterPro" id="IPR024052">
    <property type="entry name" value="Phosphopentomutase_DeoB_cap_sf"/>
</dbReference>
<comment type="caution">
    <text evidence="8">The sequence shown here is derived from an EMBL/GenBank/DDBJ whole genome shotgun (WGS) entry which is preliminary data.</text>
</comment>
<dbReference type="Proteomes" id="UP001400965">
    <property type="component" value="Unassembled WGS sequence"/>
</dbReference>
<dbReference type="InterPro" id="IPR010045">
    <property type="entry name" value="DeoB"/>
</dbReference>
<gene>
    <name evidence="5" type="primary">deoB</name>
    <name evidence="8" type="ORF">GCM10008917_01610</name>
</gene>
<dbReference type="InterPro" id="IPR017850">
    <property type="entry name" value="Alkaline_phosphatase_core_sf"/>
</dbReference>
<evidence type="ECO:0000256" key="1">
    <source>
        <dbReference type="ARBA" id="ARBA00010373"/>
    </source>
</evidence>